<dbReference type="AlphaFoldDB" id="A0AAU6Q6K3"/>
<dbReference type="InterPro" id="IPR038299">
    <property type="entry name" value="DAO_C_sf"/>
</dbReference>
<dbReference type="InterPro" id="IPR010982">
    <property type="entry name" value="Lambda_DNA-bd_dom_sf"/>
</dbReference>
<dbReference type="Pfam" id="PF17765">
    <property type="entry name" value="MLTR_LBD"/>
    <property type="match status" value="1"/>
</dbReference>
<dbReference type="SUPFAM" id="SSF47413">
    <property type="entry name" value="lambda repressor-like DNA-binding domains"/>
    <property type="match status" value="1"/>
</dbReference>
<dbReference type="InterPro" id="IPR031656">
    <property type="entry name" value="DAO_C"/>
</dbReference>
<dbReference type="GO" id="GO:0009331">
    <property type="term" value="C:glycerol-3-phosphate dehydrogenase (FAD) complex"/>
    <property type="evidence" value="ECO:0007669"/>
    <property type="project" value="UniProtKB-UniRule"/>
</dbReference>
<dbReference type="Gene3D" id="3.30.450.180">
    <property type="match status" value="1"/>
</dbReference>
<dbReference type="EMBL" id="CP149783">
    <property type="protein sequence ID" value="WYF46262.1"/>
    <property type="molecule type" value="Genomic_DNA"/>
</dbReference>
<evidence type="ECO:0000256" key="2">
    <source>
        <dbReference type="ARBA" id="ARBA00007330"/>
    </source>
</evidence>
<dbReference type="InterPro" id="IPR036188">
    <property type="entry name" value="FAD/NAD-bd_sf"/>
</dbReference>
<keyword evidence="5" id="KW-0274">FAD</keyword>
<evidence type="ECO:0000313" key="9">
    <source>
        <dbReference type="EMBL" id="WYF46262.1"/>
    </source>
</evidence>
<dbReference type="PROSITE" id="PS00978">
    <property type="entry name" value="FAD_G3PDH_2"/>
    <property type="match status" value="1"/>
</dbReference>
<keyword evidence="4" id="KW-0319">Glycerol metabolism</keyword>
<dbReference type="Gene3D" id="3.30.9.10">
    <property type="entry name" value="D-Amino Acid Oxidase, subunit A, domain 2"/>
    <property type="match status" value="1"/>
</dbReference>
<sequence length="777" mass="82910">MPAFSPRTTTFDAAHRRDALRRLSSEPYDVIVIGGGVTGAGVALDAASRGLKTALVERVDIAAGTSRWSSKLVHGGLRYLAKGDIGVAWESASERGALMTTIAPHLCRPAAFVVPLDAVTSDVMGGLTGAGTVVGNALRLASRTPGRLLPPPTFLSANDALLHVPCLDPEHLRGAVLYWDGQIEDDARLVLNIVAMARSFGADIVTRCAASEVSADSLTLTDTLSGHSFRAHGHVINAAGVWATEHESRLTITPSRGSHLVVRSETLGMPRAVFTAPVPGHFGRYVFGMPQPDGLTYIGLTDEAAPGADGIAPPVPPEDEAFLLETVNRVLRVPLTPADIVGRFAGLRPLATLASGEGKTADISRKHLLLADAGQPITIAGGKLTTYRRMAQDAVDAACARLGREEKSRTRRIPLVGAASADVLRDVPAPARLVRRYGTLAPQVWGLTTEWPWLSEPVAPGCPTIGAEFAYGVLAEGALTPEDLVERRTRVSMVEADMEAARATAERVLATVGDHGAADGARPMTTLAAALCAHRAALGLTQAGLARQAGCTRQYVAQLERGERTQPSAAISLGLCRALGLHGAERQAFLLLCGHPESEPSPRDVGPVDAVAAKLLHLIPAPTLLHDGTWHIRMLNAPAQALLGELGFTVRPGVSLLSLVFAEQHRDHFPAWEPWARYVLAQFKRDSLSLSHTPAHAELLRELRALPDFSRLWRHVTPAQDGAPLMPIRYAPPQAAHLTFLLARVQFVGTPELWGIVFLPEEGMKSPQFRVAGVEQR</sequence>
<dbReference type="InterPro" id="IPR001387">
    <property type="entry name" value="Cro/C1-type_HTH"/>
</dbReference>
<dbReference type="PROSITE" id="PS00977">
    <property type="entry name" value="FAD_G3PDH_1"/>
    <property type="match status" value="1"/>
</dbReference>
<organism evidence="9">
    <name type="scientific">Deinococcus sp. VB142</name>
    <dbReference type="NCBI Taxonomy" id="3112952"/>
    <lineage>
        <taxon>Bacteria</taxon>
        <taxon>Thermotogati</taxon>
        <taxon>Deinococcota</taxon>
        <taxon>Deinococci</taxon>
        <taxon>Deinococcales</taxon>
        <taxon>Deinococcaceae</taxon>
        <taxon>Deinococcus</taxon>
    </lineage>
</organism>
<dbReference type="Gene3D" id="1.10.8.870">
    <property type="entry name" value="Alpha-glycerophosphate oxidase, cap domain"/>
    <property type="match status" value="1"/>
</dbReference>
<dbReference type="InterPro" id="IPR041413">
    <property type="entry name" value="MLTR_LBD"/>
</dbReference>
<dbReference type="EC" id="1.1.5.3" evidence="7"/>
<dbReference type="GO" id="GO:0046168">
    <property type="term" value="P:glycerol-3-phosphate catabolic process"/>
    <property type="evidence" value="ECO:0007669"/>
    <property type="project" value="TreeGrafter"/>
</dbReference>
<dbReference type="RefSeq" id="WP_339097729.1">
    <property type="nucleotide sequence ID" value="NZ_CP149783.1"/>
</dbReference>
<dbReference type="PANTHER" id="PTHR11985">
    <property type="entry name" value="GLYCEROL-3-PHOSPHATE DEHYDROGENASE"/>
    <property type="match status" value="1"/>
</dbReference>
<protein>
    <recommendedName>
        <fullName evidence="7">Glycerol-3-phosphate dehydrogenase</fullName>
        <ecNumber evidence="7">1.1.5.3</ecNumber>
    </recommendedName>
</protein>
<dbReference type="PANTHER" id="PTHR11985:SF35">
    <property type="entry name" value="ANAEROBIC GLYCEROL-3-PHOSPHATE DEHYDROGENASE SUBUNIT A"/>
    <property type="match status" value="1"/>
</dbReference>
<dbReference type="InterPro" id="IPR006076">
    <property type="entry name" value="FAD-dep_OxRdtase"/>
</dbReference>
<dbReference type="PRINTS" id="PR01001">
    <property type="entry name" value="FADG3PDH"/>
</dbReference>
<gene>
    <name evidence="9" type="ORF">WDJ50_14400</name>
</gene>
<proteinExistence type="inferred from homology"/>
<comment type="similarity">
    <text evidence="2 7">Belongs to the FAD-dependent glycerol-3-phosphate dehydrogenase family.</text>
</comment>
<comment type="cofactor">
    <cofactor evidence="1 7">
        <name>FAD</name>
        <dbReference type="ChEBI" id="CHEBI:57692"/>
    </cofactor>
</comment>
<evidence type="ECO:0000256" key="1">
    <source>
        <dbReference type="ARBA" id="ARBA00001974"/>
    </source>
</evidence>
<dbReference type="PROSITE" id="PS50943">
    <property type="entry name" value="HTH_CROC1"/>
    <property type="match status" value="1"/>
</dbReference>
<dbReference type="Pfam" id="PF13560">
    <property type="entry name" value="HTH_31"/>
    <property type="match status" value="1"/>
</dbReference>
<evidence type="ECO:0000256" key="7">
    <source>
        <dbReference type="RuleBase" id="RU361217"/>
    </source>
</evidence>
<feature type="domain" description="HTH cro/C1-type" evidence="8">
    <location>
        <begin position="535"/>
        <end position="586"/>
    </location>
</feature>
<dbReference type="SMART" id="SM00530">
    <property type="entry name" value="HTH_XRE"/>
    <property type="match status" value="1"/>
</dbReference>
<evidence type="ECO:0000256" key="4">
    <source>
        <dbReference type="ARBA" id="ARBA00022798"/>
    </source>
</evidence>
<evidence type="ECO:0000256" key="3">
    <source>
        <dbReference type="ARBA" id="ARBA00022630"/>
    </source>
</evidence>
<dbReference type="Pfam" id="PF16901">
    <property type="entry name" value="DAO_C"/>
    <property type="match status" value="1"/>
</dbReference>
<name>A0AAU6Q6K3_9DEIO</name>
<dbReference type="GO" id="GO:0004368">
    <property type="term" value="F:glycerol-3-phosphate dehydrogenase (quinone) activity"/>
    <property type="evidence" value="ECO:0007669"/>
    <property type="project" value="UniProtKB-EC"/>
</dbReference>
<dbReference type="SUPFAM" id="SSF51905">
    <property type="entry name" value="FAD/NAD(P)-binding domain"/>
    <property type="match status" value="1"/>
</dbReference>
<comment type="catalytic activity">
    <reaction evidence="7">
        <text>a quinone + sn-glycerol 3-phosphate = dihydroxyacetone phosphate + a quinol</text>
        <dbReference type="Rhea" id="RHEA:18977"/>
        <dbReference type="ChEBI" id="CHEBI:24646"/>
        <dbReference type="ChEBI" id="CHEBI:57597"/>
        <dbReference type="ChEBI" id="CHEBI:57642"/>
        <dbReference type="ChEBI" id="CHEBI:132124"/>
        <dbReference type="EC" id="1.1.5.3"/>
    </reaction>
</comment>
<dbReference type="CDD" id="cd00093">
    <property type="entry name" value="HTH_XRE"/>
    <property type="match status" value="1"/>
</dbReference>
<dbReference type="Gene3D" id="1.10.260.40">
    <property type="entry name" value="lambda repressor-like DNA-binding domains"/>
    <property type="match status" value="1"/>
</dbReference>
<accession>A0AAU6Q6K3</accession>
<keyword evidence="6 7" id="KW-0560">Oxidoreductase</keyword>
<evidence type="ECO:0000256" key="6">
    <source>
        <dbReference type="ARBA" id="ARBA00023002"/>
    </source>
</evidence>
<evidence type="ECO:0000259" key="8">
    <source>
        <dbReference type="PROSITE" id="PS50943"/>
    </source>
</evidence>
<dbReference type="InterPro" id="IPR000447">
    <property type="entry name" value="G3P_DH_FAD-dep"/>
</dbReference>
<dbReference type="GO" id="GO:0003677">
    <property type="term" value="F:DNA binding"/>
    <property type="evidence" value="ECO:0007669"/>
    <property type="project" value="InterPro"/>
</dbReference>
<reference evidence="9" key="1">
    <citation type="submission" date="2024-03" db="EMBL/GenBank/DDBJ databases">
        <title>Deinococcus weizhi sp. nov., isolated from human skin.</title>
        <authorList>
            <person name="Wei Z."/>
            <person name="Tian F."/>
            <person name="Yang C."/>
            <person name="Xin L.T."/>
            <person name="Wen Z.J."/>
            <person name="Lan K.C."/>
            <person name="Yu L."/>
            <person name="Zhe W."/>
            <person name="Dan F.D."/>
            <person name="Jun W."/>
            <person name="Rui Z."/>
            <person name="Yong X.J."/>
            <person name="Ting Y."/>
            <person name="Wei X."/>
            <person name="Xu Z.G."/>
            <person name="Xin Z."/>
            <person name="Dong F.G."/>
            <person name="Ni X.M."/>
            <person name="Zheng M.G."/>
            <person name="Chun Y."/>
            <person name="Qian W.X."/>
        </authorList>
    </citation>
    <scope>NUCLEOTIDE SEQUENCE</scope>
    <source>
        <strain evidence="9">VB142</strain>
    </source>
</reference>
<keyword evidence="3 7" id="KW-0285">Flavoprotein</keyword>
<dbReference type="Gene3D" id="3.50.50.60">
    <property type="entry name" value="FAD/NAD(P)-binding domain"/>
    <property type="match status" value="2"/>
</dbReference>
<dbReference type="GO" id="GO:0006071">
    <property type="term" value="P:glycerol metabolic process"/>
    <property type="evidence" value="ECO:0007669"/>
    <property type="project" value="UniProtKB-KW"/>
</dbReference>
<dbReference type="Pfam" id="PF01266">
    <property type="entry name" value="DAO"/>
    <property type="match status" value="1"/>
</dbReference>
<evidence type="ECO:0000256" key="5">
    <source>
        <dbReference type="ARBA" id="ARBA00022827"/>
    </source>
</evidence>